<dbReference type="GO" id="GO:0006351">
    <property type="term" value="P:DNA-templated transcription"/>
    <property type="evidence" value="ECO:0007669"/>
    <property type="project" value="InterPro"/>
</dbReference>
<comment type="subcellular location">
    <subcellularLocation>
        <location evidence="1">Nucleus</location>
    </subcellularLocation>
</comment>
<dbReference type="GO" id="GO:0000981">
    <property type="term" value="F:DNA-binding transcription factor activity, RNA polymerase II-specific"/>
    <property type="evidence" value="ECO:0007669"/>
    <property type="project" value="InterPro"/>
</dbReference>
<dbReference type="InterPro" id="IPR032466">
    <property type="entry name" value="Metal_Hydrolase"/>
</dbReference>
<dbReference type="CDD" id="cd00067">
    <property type="entry name" value="GAL4"/>
    <property type="match status" value="1"/>
</dbReference>
<dbReference type="SMART" id="SM00066">
    <property type="entry name" value="GAL4"/>
    <property type="match status" value="1"/>
</dbReference>
<dbReference type="Pfam" id="PF04082">
    <property type="entry name" value="Fungal_trans"/>
    <property type="match status" value="1"/>
</dbReference>
<dbReference type="GO" id="GO:0003677">
    <property type="term" value="F:DNA binding"/>
    <property type="evidence" value="ECO:0007669"/>
    <property type="project" value="InterPro"/>
</dbReference>
<dbReference type="SMART" id="SM00906">
    <property type="entry name" value="Fungal_trans"/>
    <property type="match status" value="1"/>
</dbReference>
<dbReference type="InterPro" id="IPR050613">
    <property type="entry name" value="Sec_Metabolite_Reg"/>
</dbReference>
<dbReference type="AlphaFoldDB" id="A0A8H4VYH4"/>
<dbReference type="Pfam" id="PF04909">
    <property type="entry name" value="Amidohydro_2"/>
    <property type="match status" value="1"/>
</dbReference>
<dbReference type="InterPro" id="IPR006680">
    <property type="entry name" value="Amidohydro-rel"/>
</dbReference>
<reference evidence="5 6" key="1">
    <citation type="submission" date="2020-03" db="EMBL/GenBank/DDBJ databases">
        <title>Draft Genome Sequence of Cudoniella acicularis.</title>
        <authorList>
            <person name="Buettner E."/>
            <person name="Kellner H."/>
        </authorList>
    </citation>
    <scope>NUCLEOTIDE SEQUENCE [LARGE SCALE GENOMIC DNA]</scope>
    <source>
        <strain evidence="5 6">DSM 108380</strain>
    </source>
</reference>
<name>A0A8H4VYH4_9HELO</name>
<dbReference type="PANTHER" id="PTHR31001">
    <property type="entry name" value="UNCHARACTERIZED TRANSCRIPTIONAL REGULATORY PROTEIN"/>
    <property type="match status" value="1"/>
</dbReference>
<dbReference type="SUPFAM" id="SSF57701">
    <property type="entry name" value="Zn2/Cys6 DNA-binding domain"/>
    <property type="match status" value="1"/>
</dbReference>
<dbReference type="GO" id="GO:0016787">
    <property type="term" value="F:hydrolase activity"/>
    <property type="evidence" value="ECO:0007669"/>
    <property type="project" value="InterPro"/>
</dbReference>
<dbReference type="InterPro" id="IPR001138">
    <property type="entry name" value="Zn2Cys6_DnaBD"/>
</dbReference>
<dbReference type="InterPro" id="IPR007219">
    <property type="entry name" value="XnlR_reg_dom"/>
</dbReference>
<feature type="domain" description="Zn(2)-C6 fungal-type" evidence="4">
    <location>
        <begin position="32"/>
        <end position="61"/>
    </location>
</feature>
<dbReference type="Gene3D" id="4.10.240.10">
    <property type="entry name" value="Zn(2)-C6 fungal-type DNA-binding domain"/>
    <property type="match status" value="1"/>
</dbReference>
<dbReference type="InterPro" id="IPR036864">
    <property type="entry name" value="Zn2-C6_fun-type_DNA-bd_sf"/>
</dbReference>
<accession>A0A8H4VYH4</accession>
<dbReference type="Gene3D" id="3.20.20.140">
    <property type="entry name" value="Metal-dependent hydrolases"/>
    <property type="match status" value="1"/>
</dbReference>
<sequence length="1062" mass="118630">MTGVSNYTGVFRAVANPEDGRRLSKRNRQPVSCSTCRLRKLKCDRQRPCGSCARGGYGASCDSVAREMPRREEKETSRSEANARLQKLEQMVHGFVQQSSVASVITYTPPQALTGGHLRQGTEASYVGATHWEAILESIHDIQDCFKSDSDNSATPSSQGESISSVDVVFGQLEPLSLSDVLAALPSRSTVNKLLAVYFNAKFIMVPFLHSAKFQRECEAFWDNPSSASFLWLSILFSTLCLGSTVTTATGKAVDLQEVDCSPSAFLTKAGQCLVAGQYVKAHPNAIEALVLYAHCKYIQNRDSDPTVWALYGLATRLAQRMGYHRDPKHLSTSISAFEGEMRRRVWYFIYSFDVLLSFQLGMPAITHESECDTAFPSNLSDSDFDEGTEILPQPRPETEATPILCYCVKAQLMRLLRRVARLALATEQPEYEKIMQLDRELHQWHENVPACLKIRPIASSSFMDHTHIIVFRCTLEILYLKALCHLHRTYLTYQKEDKTFDGSRKRCVDAALGILDLQAEVYRESQPFERLYDDRWMVTSITFHNHLLAAMVICLDLCESATNSPAERTRKSNAVKTSHGIFAGRKDISRDAAHATTILAVMLAKVSGREPSSHMDGVQMTPLLAVNKMEGYVQVPEDYQLDLEPFNNVLHNTENFDWNFIDQYLLDGNRDVEHWLLSPYSADNTGTQEQDQDRSECSALFTISTCSPTPKRLNTTTSTNTTTALQYITLEEHYDSYALRAIQNATPVYEIAFDAYGGSTAGTILLEQEIKDINGSRLNSMNENGIRIQVISNDPQPDALDNPDAVSAANKELAALITPYPDRFRGFCFLPMALPLAAAAELERCISEFGFVGALVDSHLLNNTAYDSPVYDPLWSTFTRLNVPLYLHPTYPTLAEINSTGGLYTPDNNVYPLPVASILGTAAWGWHSDTGVQFLRLWLGGVFDRHPELKLVLGHMGEMIPYMLARSNAELGPYKPTGATIPETWARNVWVTTSGFFSLDPFATLLRTTSVERIMYSVDYPWAPNENGTQFIEELQTSGMVTQDEWEGIAFGNAERLLGIN</sequence>
<dbReference type="GO" id="GO:0005634">
    <property type="term" value="C:nucleus"/>
    <property type="evidence" value="ECO:0007669"/>
    <property type="project" value="UniProtKB-SubCell"/>
</dbReference>
<evidence type="ECO:0000259" key="4">
    <source>
        <dbReference type="PROSITE" id="PS50048"/>
    </source>
</evidence>
<comment type="caution">
    <text evidence="5">The sequence shown here is derived from an EMBL/GenBank/DDBJ whole genome shotgun (WGS) entry which is preliminary data.</text>
</comment>
<dbReference type="PROSITE" id="PS50048">
    <property type="entry name" value="ZN2_CY6_FUNGAL_2"/>
    <property type="match status" value="1"/>
</dbReference>
<dbReference type="GO" id="GO:0008270">
    <property type="term" value="F:zinc ion binding"/>
    <property type="evidence" value="ECO:0007669"/>
    <property type="project" value="InterPro"/>
</dbReference>
<dbReference type="EMBL" id="JAAMPI010000970">
    <property type="protein sequence ID" value="KAF4627433.1"/>
    <property type="molecule type" value="Genomic_DNA"/>
</dbReference>
<dbReference type="CDD" id="cd12148">
    <property type="entry name" value="fungal_TF_MHR"/>
    <property type="match status" value="1"/>
</dbReference>
<dbReference type="OrthoDB" id="4934715at2759"/>
<protein>
    <recommendedName>
        <fullName evidence="4">Zn(2)-C6 fungal-type domain-containing protein</fullName>
    </recommendedName>
</protein>
<evidence type="ECO:0000313" key="5">
    <source>
        <dbReference type="EMBL" id="KAF4627433.1"/>
    </source>
</evidence>
<dbReference type="PANTHER" id="PTHR31001:SF49">
    <property type="entry name" value="ZN(II)2CYS6 TRANSCRIPTION FACTOR (EUROFUNG)"/>
    <property type="match status" value="1"/>
</dbReference>
<evidence type="ECO:0000256" key="2">
    <source>
        <dbReference type="ARBA" id="ARBA00022723"/>
    </source>
</evidence>
<dbReference type="Pfam" id="PF00172">
    <property type="entry name" value="Zn_clus"/>
    <property type="match status" value="1"/>
</dbReference>
<organism evidence="5 6">
    <name type="scientific">Cudoniella acicularis</name>
    <dbReference type="NCBI Taxonomy" id="354080"/>
    <lineage>
        <taxon>Eukaryota</taxon>
        <taxon>Fungi</taxon>
        <taxon>Dikarya</taxon>
        <taxon>Ascomycota</taxon>
        <taxon>Pezizomycotina</taxon>
        <taxon>Leotiomycetes</taxon>
        <taxon>Helotiales</taxon>
        <taxon>Tricladiaceae</taxon>
        <taxon>Cudoniella</taxon>
    </lineage>
</organism>
<proteinExistence type="predicted"/>
<evidence type="ECO:0000256" key="1">
    <source>
        <dbReference type="ARBA" id="ARBA00004123"/>
    </source>
</evidence>
<dbReference type="Proteomes" id="UP000566819">
    <property type="component" value="Unassembled WGS sequence"/>
</dbReference>
<dbReference type="SUPFAM" id="SSF51556">
    <property type="entry name" value="Metallo-dependent hydrolases"/>
    <property type="match status" value="1"/>
</dbReference>
<dbReference type="PROSITE" id="PS00463">
    <property type="entry name" value="ZN2_CY6_FUNGAL_1"/>
    <property type="match status" value="1"/>
</dbReference>
<evidence type="ECO:0000256" key="3">
    <source>
        <dbReference type="ARBA" id="ARBA00023242"/>
    </source>
</evidence>
<keyword evidence="2" id="KW-0479">Metal-binding</keyword>
<keyword evidence="3" id="KW-0539">Nucleus</keyword>
<evidence type="ECO:0000313" key="6">
    <source>
        <dbReference type="Proteomes" id="UP000566819"/>
    </source>
</evidence>
<gene>
    <name evidence="5" type="ORF">G7Y89_g10721</name>
</gene>
<keyword evidence="6" id="KW-1185">Reference proteome</keyword>